<organism evidence="3 4">
    <name type="scientific">Plenodomus tracheiphilus IPT5</name>
    <dbReference type="NCBI Taxonomy" id="1408161"/>
    <lineage>
        <taxon>Eukaryota</taxon>
        <taxon>Fungi</taxon>
        <taxon>Dikarya</taxon>
        <taxon>Ascomycota</taxon>
        <taxon>Pezizomycotina</taxon>
        <taxon>Dothideomycetes</taxon>
        <taxon>Pleosporomycetidae</taxon>
        <taxon>Pleosporales</taxon>
        <taxon>Pleosporineae</taxon>
        <taxon>Leptosphaeriaceae</taxon>
        <taxon>Plenodomus</taxon>
    </lineage>
</organism>
<name>A0A6A7B2Y5_9PLEO</name>
<evidence type="ECO:0000256" key="2">
    <source>
        <dbReference type="SAM" id="Phobius"/>
    </source>
</evidence>
<dbReference type="EMBL" id="MU006310">
    <property type="protein sequence ID" value="KAF2849752.1"/>
    <property type="molecule type" value="Genomic_DNA"/>
</dbReference>
<feature type="transmembrane region" description="Helical" evidence="2">
    <location>
        <begin position="26"/>
        <end position="46"/>
    </location>
</feature>
<sequence length="183" mass="20181">MPANRTQDYVANRAENEGAYLHRYRWIFMAIIAVVVVTFVIATVLLKCKFRRARSGAQATAASDGYLLPVLVHASPANTSAAAAADNGSQLPFKSTPPPGYSARPTLSRTRCRLSIPLRVHALRTQAFDALYVEDSEYIIFGTVQYGVSRRAPSTSRHRDSVDLLPRYEEPPSYTTVGAINLH</sequence>
<evidence type="ECO:0000313" key="3">
    <source>
        <dbReference type="EMBL" id="KAF2849752.1"/>
    </source>
</evidence>
<dbReference type="AlphaFoldDB" id="A0A6A7B2Y5"/>
<keyword evidence="2" id="KW-0812">Transmembrane</keyword>
<protein>
    <submittedName>
        <fullName evidence="3">Uncharacterized protein</fullName>
    </submittedName>
</protein>
<accession>A0A6A7B2Y5</accession>
<keyword evidence="2" id="KW-0472">Membrane</keyword>
<feature type="region of interest" description="Disordered" evidence="1">
    <location>
        <begin position="86"/>
        <end position="105"/>
    </location>
</feature>
<gene>
    <name evidence="3" type="ORF">T440DRAFT_479912</name>
</gene>
<proteinExistence type="predicted"/>
<reference evidence="3" key="1">
    <citation type="submission" date="2020-01" db="EMBL/GenBank/DDBJ databases">
        <authorList>
            <consortium name="DOE Joint Genome Institute"/>
            <person name="Haridas S."/>
            <person name="Albert R."/>
            <person name="Binder M."/>
            <person name="Bloem J."/>
            <person name="Labutti K."/>
            <person name="Salamov A."/>
            <person name="Andreopoulos B."/>
            <person name="Baker S.E."/>
            <person name="Barry K."/>
            <person name="Bills G."/>
            <person name="Bluhm B.H."/>
            <person name="Cannon C."/>
            <person name="Castanera R."/>
            <person name="Culley D.E."/>
            <person name="Daum C."/>
            <person name="Ezra D."/>
            <person name="Gonzalez J.B."/>
            <person name="Henrissat B."/>
            <person name="Kuo A."/>
            <person name="Liang C."/>
            <person name="Lipzen A."/>
            <person name="Lutzoni F."/>
            <person name="Magnuson J."/>
            <person name="Mondo S."/>
            <person name="Nolan M."/>
            <person name="Ohm R."/>
            <person name="Pangilinan J."/>
            <person name="Park H.-J."/>
            <person name="Ramirez L."/>
            <person name="Alfaro M."/>
            <person name="Sun H."/>
            <person name="Tritt A."/>
            <person name="Yoshinaga Y."/>
            <person name="Zwiers L.-H."/>
            <person name="Turgeon B.G."/>
            <person name="Goodwin S.B."/>
            <person name="Spatafora J.W."/>
            <person name="Crous P.W."/>
            <person name="Grigoriev I.V."/>
        </authorList>
    </citation>
    <scope>NUCLEOTIDE SEQUENCE</scope>
    <source>
        <strain evidence="3">IPT5</strain>
    </source>
</reference>
<keyword evidence="4" id="KW-1185">Reference proteome</keyword>
<keyword evidence="2" id="KW-1133">Transmembrane helix</keyword>
<dbReference type="Proteomes" id="UP000799423">
    <property type="component" value="Unassembled WGS sequence"/>
</dbReference>
<evidence type="ECO:0000313" key="4">
    <source>
        <dbReference type="Proteomes" id="UP000799423"/>
    </source>
</evidence>
<evidence type="ECO:0000256" key="1">
    <source>
        <dbReference type="SAM" id="MobiDB-lite"/>
    </source>
</evidence>